<evidence type="ECO:0000313" key="1">
    <source>
        <dbReference type="EMBL" id="ERG96296.1"/>
    </source>
</evidence>
<organism evidence="1 2">
    <name type="scientific">Haloquadratum walsbyi J07HQW2</name>
    <dbReference type="NCBI Taxonomy" id="1238425"/>
    <lineage>
        <taxon>Archaea</taxon>
        <taxon>Methanobacteriati</taxon>
        <taxon>Methanobacteriota</taxon>
        <taxon>Stenosarchaea group</taxon>
        <taxon>Halobacteria</taxon>
        <taxon>Halobacteriales</taxon>
        <taxon>Haloferacaceae</taxon>
        <taxon>Haloquadratum</taxon>
    </lineage>
</organism>
<name>U1PV70_9EURY</name>
<proteinExistence type="predicted"/>
<protein>
    <submittedName>
        <fullName evidence="1">Uncharacterized protein</fullName>
    </submittedName>
</protein>
<dbReference type="EMBL" id="KE356561">
    <property type="protein sequence ID" value="ERG96296.1"/>
    <property type="molecule type" value="Genomic_DNA"/>
</dbReference>
<dbReference type="AlphaFoldDB" id="U1PV70"/>
<accession>U1PV70</accession>
<evidence type="ECO:0000313" key="2">
    <source>
        <dbReference type="Proteomes" id="UP000030710"/>
    </source>
</evidence>
<dbReference type="HOGENOM" id="CLU_3094060_0_0_2"/>
<sequence length="51" mass="5855">MNSNTAVTTTVSNFLHAYGYSSDIYHMDFYHTMTDIISIHTHPTEGYIDIQ</sequence>
<gene>
    <name evidence="1" type="ORF">J07HQW2_02771</name>
</gene>
<reference evidence="1 2" key="1">
    <citation type="journal article" date="2013" name="PLoS ONE">
        <title>Assembly-driven community genomics of a hypersaline microbial ecosystem.</title>
        <authorList>
            <person name="Podell S."/>
            <person name="Ugalde J.A."/>
            <person name="Narasingarao P."/>
            <person name="Banfield J.F."/>
            <person name="Heidelberg K.B."/>
            <person name="Allen E.E."/>
        </authorList>
    </citation>
    <scope>NUCLEOTIDE SEQUENCE [LARGE SCALE GENOMIC DNA]</scope>
    <source>
        <strain evidence="2">J07HQW2</strain>
    </source>
</reference>
<dbReference type="Proteomes" id="UP000030710">
    <property type="component" value="Unassembled WGS sequence"/>
</dbReference>
<dbReference type="STRING" id="1238425.J07HQW2_02771"/>